<evidence type="ECO:0000256" key="1">
    <source>
        <dbReference type="SAM" id="SignalP"/>
    </source>
</evidence>
<keyword evidence="3" id="KW-1185">Reference proteome</keyword>
<evidence type="ECO:0000313" key="3">
    <source>
        <dbReference type="Proteomes" id="UP000078447"/>
    </source>
</evidence>
<gene>
    <name evidence="2" type="ORF">A3783_15075</name>
</gene>
<sequence length="143" mass="15581">MELKKFALVACMIPAVSLVSAPQASAKTVVTYAAGSWDKVGYTESIYLHNQQIESTQTISSGGGNVQIRPSGISGTNTYVVWLYETDGDKINKQLIGKKYGYGTNPLTWDVSNFVDGTNGKAEIFAHIGYAKVEQSGYFTFYD</sequence>
<proteinExistence type="predicted"/>
<feature type="signal peptide" evidence="1">
    <location>
        <begin position="1"/>
        <end position="26"/>
    </location>
</feature>
<dbReference type="Proteomes" id="UP000078447">
    <property type="component" value="Unassembled WGS sequence"/>
</dbReference>
<organism evidence="2 3">
    <name type="scientific">Exiguobacterium undae</name>
    <dbReference type="NCBI Taxonomy" id="169177"/>
    <lineage>
        <taxon>Bacteria</taxon>
        <taxon>Bacillati</taxon>
        <taxon>Bacillota</taxon>
        <taxon>Bacilli</taxon>
        <taxon>Bacillales</taxon>
        <taxon>Bacillales Family XII. Incertae Sedis</taxon>
        <taxon>Exiguobacterium</taxon>
    </lineage>
</organism>
<accession>A0ABX2V643</accession>
<feature type="chain" id="PRO_5045422218" evidence="1">
    <location>
        <begin position="27"/>
        <end position="143"/>
    </location>
</feature>
<name>A0ABX2V643_9BACL</name>
<comment type="caution">
    <text evidence="2">The sequence shown here is derived from an EMBL/GenBank/DDBJ whole genome shotgun (WGS) entry which is preliminary data.</text>
</comment>
<protein>
    <submittedName>
        <fullName evidence="2">Uncharacterized protein</fullName>
    </submittedName>
</protein>
<dbReference type="EMBL" id="LVVL01000019">
    <property type="protein sequence ID" value="OAN10091.1"/>
    <property type="molecule type" value="Genomic_DNA"/>
</dbReference>
<reference evidence="2 3" key="1">
    <citation type="submission" date="2016-03" db="EMBL/GenBank/DDBJ databases">
        <authorList>
            <person name="Cho S.-Y."/>
            <person name="Lim S."/>
            <person name="Kim H."/>
            <person name="Soh E.H."/>
            <person name="Moon J.S."/>
        </authorList>
    </citation>
    <scope>NUCLEOTIDE SEQUENCE [LARGE SCALE GENOMIC DNA]</scope>
    <source>
        <strain evidence="2 3">KCTC 3810</strain>
    </source>
</reference>
<evidence type="ECO:0000313" key="2">
    <source>
        <dbReference type="EMBL" id="OAN10091.1"/>
    </source>
</evidence>
<dbReference type="RefSeq" id="WP_028105241.1">
    <property type="nucleotide sequence ID" value="NZ_LVVL01000019.1"/>
</dbReference>
<keyword evidence="1" id="KW-0732">Signal</keyword>